<proteinExistence type="predicted"/>
<sequence>MQRYVYHMVPREMVGLELMPLNRLGAMYPHLYERYSKKYFDHPERPKLFMKEIPHLNCLWNDVIHFLPIHPSHLYKALTELGIATRESLMFYQIPIQKLAANRNAMYLYSKEHYKGPAGAIAVEDIKLLSLPDYRELEQLPSATVDYFQTEKEKGKNFGLFAYIPHLLSLGNVNVDEAKIISWNQHNPSMNTN</sequence>
<organism evidence="1 2">
    <name type="scientific">Lysinibacillus capsici</name>
    <dbReference type="NCBI Taxonomy" id="2115968"/>
    <lineage>
        <taxon>Bacteria</taxon>
        <taxon>Bacillati</taxon>
        <taxon>Bacillota</taxon>
        <taxon>Bacilli</taxon>
        <taxon>Bacillales</taxon>
        <taxon>Bacillaceae</taxon>
        <taxon>Lysinibacillus</taxon>
    </lineage>
</organism>
<dbReference type="Proteomes" id="UP000251431">
    <property type="component" value="Unassembled WGS sequence"/>
</dbReference>
<gene>
    <name evidence="1" type="ORF">NCTC7582_04962</name>
</gene>
<protein>
    <submittedName>
        <fullName evidence="1">Group-specific protein</fullName>
    </submittedName>
</protein>
<evidence type="ECO:0000313" key="1">
    <source>
        <dbReference type="EMBL" id="SPU38988.1"/>
    </source>
</evidence>
<name>A0A2X1A1D7_9BACI</name>
<evidence type="ECO:0000313" key="2">
    <source>
        <dbReference type="Proteomes" id="UP000251431"/>
    </source>
</evidence>
<accession>A0A2X1A1D7</accession>
<dbReference type="EMBL" id="UAQE01000004">
    <property type="protein sequence ID" value="SPU38988.1"/>
    <property type="molecule type" value="Genomic_DNA"/>
</dbReference>
<dbReference type="RefSeq" id="WP_112118727.1">
    <property type="nucleotide sequence ID" value="NZ_JAXOWA010000001.1"/>
</dbReference>
<dbReference type="AlphaFoldDB" id="A0A2X1A1D7"/>
<reference evidence="1 2" key="1">
    <citation type="submission" date="2018-06" db="EMBL/GenBank/DDBJ databases">
        <authorList>
            <consortium name="Pathogen Informatics"/>
            <person name="Doyle S."/>
        </authorList>
    </citation>
    <scope>NUCLEOTIDE SEQUENCE [LARGE SCALE GENOMIC DNA]</scope>
    <source>
        <strain evidence="1 2">NCTC7582</strain>
    </source>
</reference>